<dbReference type="AlphaFoldDB" id="A0A3N6NA42"/>
<dbReference type="GO" id="GO:0051287">
    <property type="term" value="F:NAD binding"/>
    <property type="evidence" value="ECO:0007669"/>
    <property type="project" value="InterPro"/>
</dbReference>
<evidence type="ECO:0000256" key="4">
    <source>
        <dbReference type="RuleBase" id="RU003719"/>
    </source>
</evidence>
<name>A0A3N6NA42_NATCH</name>
<dbReference type="SUPFAM" id="SSF52283">
    <property type="entry name" value="Formate/glycerate dehydrogenase catalytic domain-like"/>
    <property type="match status" value="1"/>
</dbReference>
<evidence type="ECO:0000259" key="6">
    <source>
        <dbReference type="Pfam" id="PF02826"/>
    </source>
</evidence>
<gene>
    <name evidence="7" type="ORF">EA473_08290</name>
</gene>
<dbReference type="FunFam" id="3.40.50.720:FF:000203">
    <property type="entry name" value="D-3-phosphoglycerate dehydrogenase (SerA)"/>
    <property type="match status" value="1"/>
</dbReference>
<accession>A0A3N6NA42</accession>
<dbReference type="InterPro" id="IPR029753">
    <property type="entry name" value="D-isomer_DH_CS"/>
</dbReference>
<evidence type="ECO:0000256" key="1">
    <source>
        <dbReference type="ARBA" id="ARBA00005854"/>
    </source>
</evidence>
<feature type="domain" description="D-isomer specific 2-hydroxyacid dehydrogenase catalytic" evidence="5">
    <location>
        <begin position="20"/>
        <end position="312"/>
    </location>
</feature>
<dbReference type="CDD" id="cd05299">
    <property type="entry name" value="CtBP_dh"/>
    <property type="match status" value="1"/>
</dbReference>
<dbReference type="PROSITE" id="PS00671">
    <property type="entry name" value="D_2_HYDROXYACID_DH_3"/>
    <property type="match status" value="1"/>
</dbReference>
<evidence type="ECO:0000256" key="2">
    <source>
        <dbReference type="ARBA" id="ARBA00023002"/>
    </source>
</evidence>
<evidence type="ECO:0000259" key="5">
    <source>
        <dbReference type="Pfam" id="PF00389"/>
    </source>
</evidence>
<organism evidence="7 8">
    <name type="scientific">Natrarchaeobius chitinivorans</name>
    <dbReference type="NCBI Taxonomy" id="1679083"/>
    <lineage>
        <taxon>Archaea</taxon>
        <taxon>Methanobacteriati</taxon>
        <taxon>Methanobacteriota</taxon>
        <taxon>Stenosarchaea group</taxon>
        <taxon>Halobacteria</taxon>
        <taxon>Halobacteriales</taxon>
        <taxon>Natrialbaceae</taxon>
        <taxon>Natrarchaeobius</taxon>
    </lineage>
</organism>
<dbReference type="InterPro" id="IPR006140">
    <property type="entry name" value="D-isomer_DH_NAD-bd"/>
</dbReference>
<dbReference type="InterPro" id="IPR043322">
    <property type="entry name" value="CtBP"/>
</dbReference>
<dbReference type="Proteomes" id="UP000282323">
    <property type="component" value="Unassembled WGS sequence"/>
</dbReference>
<evidence type="ECO:0000256" key="3">
    <source>
        <dbReference type="ARBA" id="ARBA00023027"/>
    </source>
</evidence>
<dbReference type="EMBL" id="REGA01000005">
    <property type="protein sequence ID" value="RQG95452.1"/>
    <property type="molecule type" value="Genomic_DNA"/>
</dbReference>
<dbReference type="InterPro" id="IPR006139">
    <property type="entry name" value="D-isomer_2_OHA_DH_cat_dom"/>
</dbReference>
<dbReference type="GO" id="GO:0003714">
    <property type="term" value="F:transcription corepressor activity"/>
    <property type="evidence" value="ECO:0007669"/>
    <property type="project" value="InterPro"/>
</dbReference>
<keyword evidence="2 4" id="KW-0560">Oxidoreductase</keyword>
<keyword evidence="3" id="KW-0520">NAD</keyword>
<reference evidence="7 8" key="1">
    <citation type="submission" date="2018-10" db="EMBL/GenBank/DDBJ databases">
        <title>Natrarchaeobius chitinivorans gen. nov., sp. nov., and Natrarchaeobius haloalkaliphilus sp. nov., alkaliphilic, chitin-utilizing haloarchaea from hypersaline alkaline lakes.</title>
        <authorList>
            <person name="Sorokin D.Y."/>
            <person name="Elcheninov A.G."/>
            <person name="Kostrikina N.A."/>
            <person name="Bale N.J."/>
            <person name="Sinninghe Damste J.S."/>
            <person name="Khijniak T.V."/>
            <person name="Kublanov I.V."/>
            <person name="Toshchakov S.V."/>
        </authorList>
    </citation>
    <scope>NUCLEOTIDE SEQUENCE [LARGE SCALE GENOMIC DNA]</scope>
    <source>
        <strain evidence="7 8">AArcht4T</strain>
    </source>
</reference>
<dbReference type="Pfam" id="PF00389">
    <property type="entry name" value="2-Hacid_dh"/>
    <property type="match status" value="1"/>
</dbReference>
<dbReference type="GO" id="GO:0016616">
    <property type="term" value="F:oxidoreductase activity, acting on the CH-OH group of donors, NAD or NADP as acceptor"/>
    <property type="evidence" value="ECO:0007669"/>
    <property type="project" value="InterPro"/>
</dbReference>
<dbReference type="Gene3D" id="3.40.50.720">
    <property type="entry name" value="NAD(P)-binding Rossmann-like Domain"/>
    <property type="match status" value="2"/>
</dbReference>
<evidence type="ECO:0000313" key="8">
    <source>
        <dbReference type="Proteomes" id="UP000282323"/>
    </source>
</evidence>
<keyword evidence="8" id="KW-1185">Reference proteome</keyword>
<dbReference type="RefSeq" id="WP_124195161.1">
    <property type="nucleotide sequence ID" value="NZ_REGA01000005.1"/>
</dbReference>
<protein>
    <submittedName>
        <fullName evidence="7">C-terminal binding protein</fullName>
    </submittedName>
</protein>
<dbReference type="SUPFAM" id="SSF51735">
    <property type="entry name" value="NAD(P)-binding Rossmann-fold domains"/>
    <property type="match status" value="1"/>
</dbReference>
<dbReference type="InterPro" id="IPR036291">
    <property type="entry name" value="NAD(P)-bd_dom_sf"/>
</dbReference>
<feature type="domain" description="D-isomer specific 2-hydroxyacid dehydrogenase NAD-binding" evidence="6">
    <location>
        <begin position="107"/>
        <end position="280"/>
    </location>
</feature>
<dbReference type="OrthoDB" id="34275at2157"/>
<dbReference type="PANTHER" id="PTHR42789:SF1">
    <property type="entry name" value="D-ISOMER SPECIFIC 2-HYDROXYACID DEHYDROGENASE FAMILY PROTEIN (AFU_ORTHOLOGUE AFUA_6G10090)"/>
    <property type="match status" value="1"/>
</dbReference>
<dbReference type="InterPro" id="IPR050857">
    <property type="entry name" value="D-2-hydroxyacid_DH"/>
</dbReference>
<sequence>MRVVVTRRIFRGESPYDDVVEAAGGELVYADCHTEEDAVAVCEGADIVVRGSVPITERVMEAAGELRLILVPAAGYDCVDIREATSRGIPVSNVPEYAPRDVASHAMSLALAAAHDVVRCDRDMRDGPGWERRRIHPIHGKTFGIVGLGRIGREIVSMARGMGTDVIAYDPYLPSDIFDHVGVEPVEFDELLERSECISIHAPLTDTTRNMFSTEAFSRMRESAILVNAARGPIVDESALVDAIENGDIRAAALDVFETEPPTDSPVLDCERIVVSPHMGSTSPSARQGMIRGARQELKRALSGEPLENVVNPEVFQYTGDQAFTPDE</sequence>
<evidence type="ECO:0000313" key="7">
    <source>
        <dbReference type="EMBL" id="RQG95452.1"/>
    </source>
</evidence>
<proteinExistence type="inferred from homology"/>
<comment type="similarity">
    <text evidence="1 4">Belongs to the D-isomer specific 2-hydroxyacid dehydrogenase family.</text>
</comment>
<comment type="caution">
    <text evidence="7">The sequence shown here is derived from an EMBL/GenBank/DDBJ whole genome shotgun (WGS) entry which is preliminary data.</text>
</comment>
<dbReference type="PANTHER" id="PTHR42789">
    <property type="entry name" value="D-ISOMER SPECIFIC 2-HYDROXYACID DEHYDROGENASE FAMILY PROTEIN (AFU_ORTHOLOGUE AFUA_6G10090)"/>
    <property type="match status" value="1"/>
</dbReference>
<dbReference type="Pfam" id="PF02826">
    <property type="entry name" value="2-Hacid_dh_C"/>
    <property type="match status" value="1"/>
</dbReference>